<accession>A0AAU9WJ64</accession>
<dbReference type="EMBL" id="CALNXJ010000014">
    <property type="protein sequence ID" value="CAH3114163.1"/>
    <property type="molecule type" value="Genomic_DNA"/>
</dbReference>
<comment type="caution">
    <text evidence="1">The sequence shown here is derived from an EMBL/GenBank/DDBJ whole genome shotgun (WGS) entry which is preliminary data.</text>
</comment>
<proteinExistence type="predicted"/>
<evidence type="ECO:0000313" key="1">
    <source>
        <dbReference type="EMBL" id="CAH3114163.1"/>
    </source>
</evidence>
<dbReference type="AlphaFoldDB" id="A0AAU9WJ64"/>
<dbReference type="Proteomes" id="UP001159428">
    <property type="component" value="Unassembled WGS sequence"/>
</dbReference>
<organism evidence="1 2">
    <name type="scientific">Pocillopora meandrina</name>
    <dbReference type="NCBI Taxonomy" id="46732"/>
    <lineage>
        <taxon>Eukaryota</taxon>
        <taxon>Metazoa</taxon>
        <taxon>Cnidaria</taxon>
        <taxon>Anthozoa</taxon>
        <taxon>Hexacorallia</taxon>
        <taxon>Scleractinia</taxon>
        <taxon>Astrocoeniina</taxon>
        <taxon>Pocilloporidae</taxon>
        <taxon>Pocillopora</taxon>
    </lineage>
</organism>
<keyword evidence="2" id="KW-1185">Reference proteome</keyword>
<reference evidence="1 2" key="1">
    <citation type="submission" date="2022-05" db="EMBL/GenBank/DDBJ databases">
        <authorList>
            <consortium name="Genoscope - CEA"/>
            <person name="William W."/>
        </authorList>
    </citation>
    <scope>NUCLEOTIDE SEQUENCE [LARGE SCALE GENOMIC DNA]</scope>
</reference>
<gene>
    <name evidence="1" type="ORF">PMEA_00006096</name>
</gene>
<evidence type="ECO:0000313" key="2">
    <source>
        <dbReference type="Proteomes" id="UP001159428"/>
    </source>
</evidence>
<sequence>MATPRMDTFTIIVILTENDIPRASLEGRKPTELKKADLSFWLQCRGDSCKGLNVKATLVKQVEEYFASGRDKFIVDPGPNQIYTKHKARECAILLPGPSSQNDRVENSGKRIGNVEHHSVPTSLKRAKTFLQDEYLKEIEAADDQDYFYFKCKCYHSSKKHEAPHAVQVALVINTLCILSAQVIDATCTLVLQVKWVIVITH</sequence>
<protein>
    <submittedName>
        <fullName evidence="1">Uncharacterized protein</fullName>
    </submittedName>
</protein>
<name>A0AAU9WJ64_9CNID</name>